<protein>
    <submittedName>
        <fullName evidence="2">Ovule protein</fullName>
    </submittedName>
</protein>
<keyword evidence="1" id="KW-1185">Reference proteome</keyword>
<organism evidence="1 2">
    <name type="scientific">Ascaris lumbricoides</name>
    <name type="common">Giant roundworm</name>
    <dbReference type="NCBI Taxonomy" id="6252"/>
    <lineage>
        <taxon>Eukaryota</taxon>
        <taxon>Metazoa</taxon>
        <taxon>Ecdysozoa</taxon>
        <taxon>Nematoda</taxon>
        <taxon>Chromadorea</taxon>
        <taxon>Rhabditida</taxon>
        <taxon>Spirurina</taxon>
        <taxon>Ascaridomorpha</taxon>
        <taxon>Ascaridoidea</taxon>
        <taxon>Ascarididae</taxon>
        <taxon>Ascaris</taxon>
    </lineage>
</organism>
<name>A0A0M3I140_ASCLU</name>
<evidence type="ECO:0000313" key="2">
    <source>
        <dbReference type="WBParaSite" id="ALUE_0000993901-mRNA-1"/>
    </source>
</evidence>
<evidence type="ECO:0000313" key="1">
    <source>
        <dbReference type="Proteomes" id="UP000036681"/>
    </source>
</evidence>
<reference evidence="2" key="1">
    <citation type="submission" date="2017-02" db="UniProtKB">
        <authorList>
            <consortium name="WormBaseParasite"/>
        </authorList>
    </citation>
    <scope>IDENTIFICATION</scope>
</reference>
<sequence>MASTESKQQMCCHQQLLKAGKNAYAAGSETKGPRSSRKGSDKLKSCEFISLSRVTSYWKSQACSASAQLHREHLERCYNPFIPSCIALVI</sequence>
<dbReference type="WBParaSite" id="ALUE_0000993901-mRNA-1">
    <property type="protein sequence ID" value="ALUE_0000993901-mRNA-1"/>
    <property type="gene ID" value="ALUE_0000993901"/>
</dbReference>
<proteinExistence type="predicted"/>
<dbReference type="AlphaFoldDB" id="A0A0M3I140"/>
<dbReference type="Proteomes" id="UP000036681">
    <property type="component" value="Unplaced"/>
</dbReference>
<accession>A0A0M3I140</accession>